<reference evidence="1" key="2">
    <citation type="journal article" date="2015" name="Fish Shellfish Immunol.">
        <title>Early steps in the European eel (Anguilla anguilla)-Vibrio vulnificus interaction in the gills: Role of the RtxA13 toxin.</title>
        <authorList>
            <person name="Callol A."/>
            <person name="Pajuelo D."/>
            <person name="Ebbesson L."/>
            <person name="Teles M."/>
            <person name="MacKenzie S."/>
            <person name="Amaro C."/>
        </authorList>
    </citation>
    <scope>NUCLEOTIDE SEQUENCE</scope>
</reference>
<evidence type="ECO:0000313" key="1">
    <source>
        <dbReference type="EMBL" id="JAH46054.1"/>
    </source>
</evidence>
<reference evidence="1" key="1">
    <citation type="submission" date="2014-11" db="EMBL/GenBank/DDBJ databases">
        <authorList>
            <person name="Amaro Gonzalez C."/>
        </authorList>
    </citation>
    <scope>NUCLEOTIDE SEQUENCE</scope>
</reference>
<organism evidence="1">
    <name type="scientific">Anguilla anguilla</name>
    <name type="common">European freshwater eel</name>
    <name type="synonym">Muraena anguilla</name>
    <dbReference type="NCBI Taxonomy" id="7936"/>
    <lineage>
        <taxon>Eukaryota</taxon>
        <taxon>Metazoa</taxon>
        <taxon>Chordata</taxon>
        <taxon>Craniata</taxon>
        <taxon>Vertebrata</taxon>
        <taxon>Euteleostomi</taxon>
        <taxon>Actinopterygii</taxon>
        <taxon>Neopterygii</taxon>
        <taxon>Teleostei</taxon>
        <taxon>Anguilliformes</taxon>
        <taxon>Anguillidae</taxon>
        <taxon>Anguilla</taxon>
    </lineage>
</organism>
<name>A0A0E9SXG5_ANGAN</name>
<accession>A0A0E9SXG5</accession>
<sequence length="29" mass="3371">MKNYACSALPKINLFHYKEQYCILTPHGS</sequence>
<proteinExistence type="predicted"/>
<protein>
    <submittedName>
        <fullName evidence="1">Uncharacterized protein</fullName>
    </submittedName>
</protein>
<dbReference type="EMBL" id="GBXM01062523">
    <property type="protein sequence ID" value="JAH46054.1"/>
    <property type="molecule type" value="Transcribed_RNA"/>
</dbReference>
<dbReference type="AlphaFoldDB" id="A0A0E9SXG5"/>